<dbReference type="InterPro" id="IPR041078">
    <property type="entry name" value="Plavaka"/>
</dbReference>
<dbReference type="EMBL" id="JABBWM010000043">
    <property type="protein sequence ID" value="KAG2103742.1"/>
    <property type="molecule type" value="Genomic_DNA"/>
</dbReference>
<feature type="region of interest" description="Disordered" evidence="1">
    <location>
        <begin position="46"/>
        <end position="69"/>
    </location>
</feature>
<evidence type="ECO:0000256" key="1">
    <source>
        <dbReference type="SAM" id="MobiDB-lite"/>
    </source>
</evidence>
<accession>A0A9P7F1Y6</accession>
<evidence type="ECO:0000313" key="2">
    <source>
        <dbReference type="EMBL" id="KAG2103742.1"/>
    </source>
</evidence>
<organism evidence="2 3">
    <name type="scientific">Suillus discolor</name>
    <dbReference type="NCBI Taxonomy" id="1912936"/>
    <lineage>
        <taxon>Eukaryota</taxon>
        <taxon>Fungi</taxon>
        <taxon>Dikarya</taxon>
        <taxon>Basidiomycota</taxon>
        <taxon>Agaricomycotina</taxon>
        <taxon>Agaricomycetes</taxon>
        <taxon>Agaricomycetidae</taxon>
        <taxon>Boletales</taxon>
        <taxon>Suillineae</taxon>
        <taxon>Suillaceae</taxon>
        <taxon>Suillus</taxon>
    </lineage>
</organism>
<dbReference type="Proteomes" id="UP000823399">
    <property type="component" value="Unassembled WGS sequence"/>
</dbReference>
<feature type="compositionally biased region" description="Polar residues" evidence="1">
    <location>
        <begin position="56"/>
        <end position="67"/>
    </location>
</feature>
<keyword evidence="3" id="KW-1185">Reference proteome</keyword>
<dbReference type="GeneID" id="64705662"/>
<sequence length="312" mass="35069">MIAYCPNCLKEFANPWAVTRHLNQPRTSCLRWANQLESASQILLDPTSQEDEHTTESSPNQTPSSSLDFPMDLESEALLGHWQDTDIPVDDPDCLYSDEGVTVNLESDVLGSTAKVYGRGQTFQDQFNVDAYAAHCKENIYYPFASLQDWELGSFLLHSSLSMAATDEFLGLKLVKGLPFSFCTAKDLRGRAELLPPVPKWQYRVISTTHPTKQPVHFYWRDPLDCIKALFNHPLFAKELDLTPTHVYDTVERTMQIYSEWMTGGHRMSQLPDGATLLGVILSSNKTNITNMTGGRLAYLLLISLANVKMAT</sequence>
<reference evidence="2" key="1">
    <citation type="journal article" date="2020" name="New Phytol.">
        <title>Comparative genomics reveals dynamic genome evolution in host specialist ectomycorrhizal fungi.</title>
        <authorList>
            <person name="Lofgren L.A."/>
            <person name="Nguyen N.H."/>
            <person name="Vilgalys R."/>
            <person name="Ruytinx J."/>
            <person name="Liao H.L."/>
            <person name="Branco S."/>
            <person name="Kuo A."/>
            <person name="LaButti K."/>
            <person name="Lipzen A."/>
            <person name="Andreopoulos W."/>
            <person name="Pangilinan J."/>
            <person name="Riley R."/>
            <person name="Hundley H."/>
            <person name="Na H."/>
            <person name="Barry K."/>
            <person name="Grigoriev I.V."/>
            <person name="Stajich J.E."/>
            <person name="Kennedy P.G."/>
        </authorList>
    </citation>
    <scope>NUCLEOTIDE SEQUENCE</scope>
    <source>
        <strain evidence="2">FC423</strain>
    </source>
</reference>
<dbReference type="AlphaFoldDB" id="A0A9P7F1Y6"/>
<dbReference type="OrthoDB" id="2418900at2759"/>
<protein>
    <submittedName>
        <fullName evidence="2">Uncharacterized protein</fullName>
    </submittedName>
</protein>
<gene>
    <name evidence="2" type="ORF">F5147DRAFT_808719</name>
</gene>
<proteinExistence type="predicted"/>
<dbReference type="RefSeq" id="XP_041290639.1">
    <property type="nucleotide sequence ID" value="XM_041443403.1"/>
</dbReference>
<dbReference type="Pfam" id="PF18759">
    <property type="entry name" value="Plavaka"/>
    <property type="match status" value="1"/>
</dbReference>
<evidence type="ECO:0000313" key="3">
    <source>
        <dbReference type="Proteomes" id="UP000823399"/>
    </source>
</evidence>
<name>A0A9P7F1Y6_9AGAM</name>
<comment type="caution">
    <text evidence="2">The sequence shown here is derived from an EMBL/GenBank/DDBJ whole genome shotgun (WGS) entry which is preliminary data.</text>
</comment>